<dbReference type="EMBL" id="SLUN01000024">
    <property type="protein sequence ID" value="TCL62551.1"/>
    <property type="molecule type" value="Genomic_DNA"/>
</dbReference>
<keyword evidence="3" id="KW-1003">Cell membrane</keyword>
<evidence type="ECO:0000313" key="10">
    <source>
        <dbReference type="Proteomes" id="UP000295008"/>
    </source>
</evidence>
<evidence type="ECO:0000256" key="5">
    <source>
        <dbReference type="ARBA" id="ARBA00022989"/>
    </source>
</evidence>
<dbReference type="SUPFAM" id="SSF161098">
    <property type="entry name" value="MetI-like"/>
    <property type="match status" value="1"/>
</dbReference>
<dbReference type="PROSITE" id="PS50928">
    <property type="entry name" value="ABC_TM1"/>
    <property type="match status" value="1"/>
</dbReference>
<comment type="subcellular location">
    <subcellularLocation>
        <location evidence="1 7">Cell membrane</location>
        <topology evidence="1 7">Multi-pass membrane protein</topology>
    </subcellularLocation>
</comment>
<keyword evidence="10" id="KW-1185">Reference proteome</keyword>
<keyword evidence="4 7" id="KW-0812">Transmembrane</keyword>
<comment type="caution">
    <text evidence="9">The sequence shown here is derived from an EMBL/GenBank/DDBJ whole genome shotgun (WGS) entry which is preliminary data.</text>
</comment>
<keyword evidence="2 7" id="KW-0813">Transport</keyword>
<dbReference type="AlphaFoldDB" id="A0A4R1R9Z4"/>
<dbReference type="GO" id="GO:0005886">
    <property type="term" value="C:plasma membrane"/>
    <property type="evidence" value="ECO:0007669"/>
    <property type="project" value="UniProtKB-SubCell"/>
</dbReference>
<sequence length="278" mass="31847">MSGRKRTVNIASLLKLSLALFFLVMMIFPFGLVLINAFKSRMEIIQSPLALPGSWSFDNFITAWKTMSYHVVLGNTLYITALSQIVLIVFSAMFAYLLVRWNWKINKFIFFMLVCAMIIPFQSLMIPFVSIFGKLGMMNSRTAMVFFYLGFGMPMTTFMYHGFMKGISKEMEEAAMIDGCSYFSCFWRMVFPNLKSITVTILIINILWIWNDFLLPSLVLIKENTRTIPLSTFYFFGEYTAEFGLAMAALIMSVLPVIVIYLFLQKHIIAGVMDGAIK</sequence>
<dbReference type="PANTHER" id="PTHR43744">
    <property type="entry name" value="ABC TRANSPORTER PERMEASE PROTEIN MG189-RELATED-RELATED"/>
    <property type="match status" value="1"/>
</dbReference>
<keyword evidence="5 7" id="KW-1133">Transmembrane helix</keyword>
<dbReference type="InterPro" id="IPR000515">
    <property type="entry name" value="MetI-like"/>
</dbReference>
<feature type="transmembrane region" description="Helical" evidence="7">
    <location>
        <begin position="145"/>
        <end position="164"/>
    </location>
</feature>
<feature type="transmembrane region" description="Helical" evidence="7">
    <location>
        <begin position="185"/>
        <end position="210"/>
    </location>
</feature>
<dbReference type="OrthoDB" id="9772609at2"/>
<dbReference type="Pfam" id="PF00528">
    <property type="entry name" value="BPD_transp_1"/>
    <property type="match status" value="1"/>
</dbReference>
<evidence type="ECO:0000313" key="9">
    <source>
        <dbReference type="EMBL" id="TCL62551.1"/>
    </source>
</evidence>
<dbReference type="Gene3D" id="1.10.3720.10">
    <property type="entry name" value="MetI-like"/>
    <property type="match status" value="1"/>
</dbReference>
<organism evidence="9 10">
    <name type="scientific">Hydrogenispora ethanolica</name>
    <dbReference type="NCBI Taxonomy" id="1082276"/>
    <lineage>
        <taxon>Bacteria</taxon>
        <taxon>Bacillati</taxon>
        <taxon>Bacillota</taxon>
        <taxon>Hydrogenispora</taxon>
    </lineage>
</organism>
<keyword evidence="6 7" id="KW-0472">Membrane</keyword>
<reference evidence="9 10" key="1">
    <citation type="submission" date="2019-03" db="EMBL/GenBank/DDBJ databases">
        <title>Genomic Encyclopedia of Type Strains, Phase IV (KMG-IV): sequencing the most valuable type-strain genomes for metagenomic binning, comparative biology and taxonomic classification.</title>
        <authorList>
            <person name="Goeker M."/>
        </authorList>
    </citation>
    <scope>NUCLEOTIDE SEQUENCE [LARGE SCALE GENOMIC DNA]</scope>
    <source>
        <strain evidence="9 10">LX-B</strain>
    </source>
</reference>
<feature type="transmembrane region" description="Helical" evidence="7">
    <location>
        <begin position="108"/>
        <end position="133"/>
    </location>
</feature>
<evidence type="ECO:0000256" key="1">
    <source>
        <dbReference type="ARBA" id="ARBA00004651"/>
    </source>
</evidence>
<name>A0A4R1R9Z4_HYDET</name>
<evidence type="ECO:0000256" key="7">
    <source>
        <dbReference type="RuleBase" id="RU363032"/>
    </source>
</evidence>
<evidence type="ECO:0000256" key="4">
    <source>
        <dbReference type="ARBA" id="ARBA00022692"/>
    </source>
</evidence>
<dbReference type="PANTHER" id="PTHR43744:SF8">
    <property type="entry name" value="SN-GLYCEROL-3-PHOSPHATE TRANSPORT SYSTEM PERMEASE PROTEIN UGPE"/>
    <property type="match status" value="1"/>
</dbReference>
<protein>
    <submittedName>
        <fullName evidence="9">Raffinose/stachyose/melibiose transport system permease protein</fullName>
    </submittedName>
</protein>
<evidence type="ECO:0000259" key="8">
    <source>
        <dbReference type="PROSITE" id="PS50928"/>
    </source>
</evidence>
<evidence type="ECO:0000256" key="3">
    <source>
        <dbReference type="ARBA" id="ARBA00022475"/>
    </source>
</evidence>
<feature type="domain" description="ABC transmembrane type-1" evidence="8">
    <location>
        <begin position="73"/>
        <end position="264"/>
    </location>
</feature>
<evidence type="ECO:0000256" key="6">
    <source>
        <dbReference type="ARBA" id="ARBA00023136"/>
    </source>
</evidence>
<dbReference type="Proteomes" id="UP000295008">
    <property type="component" value="Unassembled WGS sequence"/>
</dbReference>
<dbReference type="GO" id="GO:0055085">
    <property type="term" value="P:transmembrane transport"/>
    <property type="evidence" value="ECO:0007669"/>
    <property type="project" value="InterPro"/>
</dbReference>
<evidence type="ECO:0000256" key="2">
    <source>
        <dbReference type="ARBA" id="ARBA00022448"/>
    </source>
</evidence>
<dbReference type="CDD" id="cd06261">
    <property type="entry name" value="TM_PBP2"/>
    <property type="match status" value="1"/>
</dbReference>
<gene>
    <name evidence="9" type="ORF">EDC14_102417</name>
</gene>
<accession>A0A4R1R9Z4</accession>
<feature type="transmembrane region" description="Helical" evidence="7">
    <location>
        <begin position="243"/>
        <end position="264"/>
    </location>
</feature>
<proteinExistence type="inferred from homology"/>
<feature type="transmembrane region" description="Helical" evidence="7">
    <location>
        <begin position="77"/>
        <end position="99"/>
    </location>
</feature>
<comment type="similarity">
    <text evidence="7">Belongs to the binding-protein-dependent transport system permease family.</text>
</comment>
<feature type="transmembrane region" description="Helical" evidence="7">
    <location>
        <begin position="12"/>
        <end position="38"/>
    </location>
</feature>
<dbReference type="InterPro" id="IPR035906">
    <property type="entry name" value="MetI-like_sf"/>
</dbReference>
<dbReference type="RefSeq" id="WP_132015618.1">
    <property type="nucleotide sequence ID" value="NZ_SLUN01000024.1"/>
</dbReference>